<dbReference type="PROSITE" id="PS01042">
    <property type="entry name" value="HOMOSER_DHGENASE"/>
    <property type="match status" value="1"/>
</dbReference>
<dbReference type="EC" id="1.1.1.3" evidence="5 18"/>
<dbReference type="SUPFAM" id="SSF51735">
    <property type="entry name" value="NAD(P)-binding Rossmann-fold domains"/>
    <property type="match status" value="1"/>
</dbReference>
<dbReference type="KEGG" id="slp:Slip_1468"/>
<comment type="similarity">
    <text evidence="4 19">Belongs to the homoserine dehydrogenase family.</text>
</comment>
<dbReference type="FunFam" id="3.30.360.10:FF:000005">
    <property type="entry name" value="Homoserine dehydrogenase"/>
    <property type="match status" value="1"/>
</dbReference>
<dbReference type="InterPro" id="IPR002912">
    <property type="entry name" value="ACT_dom"/>
</dbReference>
<keyword evidence="9" id="KW-0479">Metal-binding</keyword>
<protein>
    <recommendedName>
        <fullName evidence="6 18">Homoserine dehydrogenase</fullName>
        <ecNumber evidence="5 18">1.1.1.3</ecNumber>
    </recommendedName>
</protein>
<dbReference type="GO" id="GO:0004412">
    <property type="term" value="F:homoserine dehydrogenase activity"/>
    <property type="evidence" value="ECO:0007669"/>
    <property type="project" value="UniProtKB-EC"/>
</dbReference>
<evidence type="ECO:0000256" key="19">
    <source>
        <dbReference type="RuleBase" id="RU004171"/>
    </source>
</evidence>
<keyword evidence="8 18" id="KW-0791">Threonine biosynthesis</keyword>
<accession>D7CNE6</accession>
<evidence type="ECO:0000256" key="2">
    <source>
        <dbReference type="ARBA" id="ARBA00005056"/>
    </source>
</evidence>
<evidence type="ECO:0000256" key="7">
    <source>
        <dbReference type="ARBA" id="ARBA00022605"/>
    </source>
</evidence>
<dbReference type="Gene3D" id="3.40.50.720">
    <property type="entry name" value="NAD(P)-binding Rossmann-like Domain"/>
    <property type="match status" value="1"/>
</dbReference>
<dbReference type="eggNOG" id="COG0460">
    <property type="taxonomic scope" value="Bacteria"/>
</dbReference>
<evidence type="ECO:0000256" key="11">
    <source>
        <dbReference type="ARBA" id="ARBA00023002"/>
    </source>
</evidence>
<dbReference type="InterPro" id="IPR001342">
    <property type="entry name" value="HDH_cat"/>
</dbReference>
<dbReference type="UniPathway" id="UPA00050">
    <property type="reaction ID" value="UER00063"/>
</dbReference>
<dbReference type="RefSeq" id="WP_013175633.1">
    <property type="nucleotide sequence ID" value="NC_014220.1"/>
</dbReference>
<dbReference type="GO" id="GO:0050661">
    <property type="term" value="F:NADP binding"/>
    <property type="evidence" value="ECO:0007669"/>
    <property type="project" value="InterPro"/>
</dbReference>
<evidence type="ECO:0000256" key="12">
    <source>
        <dbReference type="ARBA" id="ARBA00023027"/>
    </source>
</evidence>
<dbReference type="PROSITE" id="PS51671">
    <property type="entry name" value="ACT"/>
    <property type="match status" value="1"/>
</dbReference>
<comment type="catalytic activity">
    <reaction evidence="15">
        <text>L-homoserine + NADP(+) = L-aspartate 4-semialdehyde + NADPH + H(+)</text>
        <dbReference type="Rhea" id="RHEA:15761"/>
        <dbReference type="ChEBI" id="CHEBI:15378"/>
        <dbReference type="ChEBI" id="CHEBI:57476"/>
        <dbReference type="ChEBI" id="CHEBI:57783"/>
        <dbReference type="ChEBI" id="CHEBI:58349"/>
        <dbReference type="ChEBI" id="CHEBI:537519"/>
        <dbReference type="EC" id="1.1.1.3"/>
    </reaction>
    <physiologicalReaction direction="right-to-left" evidence="15">
        <dbReference type="Rhea" id="RHEA:15763"/>
    </physiologicalReaction>
</comment>
<feature type="binding site" evidence="17">
    <location>
        <position position="188"/>
    </location>
    <ligand>
        <name>L-homoserine</name>
        <dbReference type="ChEBI" id="CHEBI:57476"/>
    </ligand>
</feature>
<evidence type="ECO:0000313" key="22">
    <source>
        <dbReference type="Proteomes" id="UP000000378"/>
    </source>
</evidence>
<dbReference type="InterPro" id="IPR005106">
    <property type="entry name" value="Asp/hSer_DH_NAD-bd"/>
</dbReference>
<dbReference type="InterPro" id="IPR045865">
    <property type="entry name" value="ACT-like_dom_sf"/>
</dbReference>
<keyword evidence="7 18" id="KW-0028">Amino-acid biosynthesis</keyword>
<dbReference type="GO" id="GO:0009086">
    <property type="term" value="P:methionine biosynthetic process"/>
    <property type="evidence" value="ECO:0007669"/>
    <property type="project" value="UniProtKB-KW"/>
</dbReference>
<keyword evidence="11 18" id="KW-0560">Oxidoreductase</keyword>
<comment type="cofactor">
    <cofactor evidence="1">
        <name>a metal cation</name>
        <dbReference type="ChEBI" id="CHEBI:25213"/>
    </cofactor>
</comment>
<dbReference type="GO" id="GO:0046872">
    <property type="term" value="F:metal ion binding"/>
    <property type="evidence" value="ECO:0007669"/>
    <property type="project" value="UniProtKB-KW"/>
</dbReference>
<dbReference type="AlphaFoldDB" id="D7CNE6"/>
<evidence type="ECO:0000256" key="10">
    <source>
        <dbReference type="ARBA" id="ARBA00022857"/>
    </source>
</evidence>
<dbReference type="Gene3D" id="3.30.360.10">
    <property type="entry name" value="Dihydrodipicolinate Reductase, domain 2"/>
    <property type="match status" value="1"/>
</dbReference>
<dbReference type="GO" id="GO:0009088">
    <property type="term" value="P:threonine biosynthetic process"/>
    <property type="evidence" value="ECO:0007669"/>
    <property type="project" value="UniProtKB-UniPathway"/>
</dbReference>
<name>D7CNE6_SYNLT</name>
<feature type="binding site" evidence="17">
    <location>
        <position position="103"/>
    </location>
    <ligand>
        <name>NADPH</name>
        <dbReference type="ChEBI" id="CHEBI:57783"/>
    </ligand>
</feature>
<dbReference type="Gene3D" id="3.30.70.260">
    <property type="match status" value="1"/>
</dbReference>
<dbReference type="Pfam" id="PF01842">
    <property type="entry name" value="ACT"/>
    <property type="match status" value="1"/>
</dbReference>
<dbReference type="SUPFAM" id="SSF55347">
    <property type="entry name" value="Glyceraldehyde-3-phosphate dehydrogenase-like, C-terminal domain"/>
    <property type="match status" value="1"/>
</dbReference>
<feature type="domain" description="ACT" evidence="20">
    <location>
        <begin position="348"/>
        <end position="428"/>
    </location>
</feature>
<dbReference type="SUPFAM" id="SSF55021">
    <property type="entry name" value="ACT-like"/>
    <property type="match status" value="1"/>
</dbReference>
<evidence type="ECO:0000256" key="5">
    <source>
        <dbReference type="ARBA" id="ARBA00013213"/>
    </source>
</evidence>
<evidence type="ECO:0000256" key="13">
    <source>
        <dbReference type="ARBA" id="ARBA00023053"/>
    </source>
</evidence>
<keyword evidence="10 17" id="KW-0521">NADP</keyword>
<reference evidence="21 22" key="2">
    <citation type="journal article" date="2010" name="Stand. Genomic Sci.">
        <title>Complete genome sequence of Syntrophothermus lipocalidus type strain (TGB-C1).</title>
        <authorList>
            <person name="Djao O.D."/>
            <person name="Zhang X."/>
            <person name="Lucas S."/>
            <person name="Lapidus A."/>
            <person name="Del Rio T.G."/>
            <person name="Nolan M."/>
            <person name="Tice H."/>
            <person name="Cheng J.F."/>
            <person name="Han C."/>
            <person name="Tapia R."/>
            <person name="Goodwin L."/>
            <person name="Pitluck S."/>
            <person name="Liolios K."/>
            <person name="Ivanova N."/>
            <person name="Mavromatis K."/>
            <person name="Mikhailova N."/>
            <person name="Ovchinnikova G."/>
            <person name="Pati A."/>
            <person name="Brambilla E."/>
            <person name="Chen A."/>
            <person name="Palaniappan K."/>
            <person name="Land M."/>
            <person name="Hauser L."/>
            <person name="Chang Y.J."/>
            <person name="Jeffries C.D."/>
            <person name="Rohde M."/>
            <person name="Sikorski J."/>
            <person name="Spring S."/>
            <person name="Goker M."/>
            <person name="Detter J.C."/>
            <person name="Woyke T."/>
            <person name="Bristow J."/>
            <person name="Eisen J.A."/>
            <person name="Markowitz V."/>
            <person name="Hugenholtz P."/>
            <person name="Kyrpides N.C."/>
            <person name="Klenk H.P."/>
        </authorList>
    </citation>
    <scope>NUCLEOTIDE SEQUENCE [LARGE SCALE GENOMIC DNA]</scope>
    <source>
        <strain evidence="22">DSM 12680 / TGB-C1</strain>
    </source>
</reference>
<evidence type="ECO:0000256" key="18">
    <source>
        <dbReference type="RuleBase" id="RU000579"/>
    </source>
</evidence>
<evidence type="ECO:0000256" key="17">
    <source>
        <dbReference type="PIRSR" id="PIRSR000098-2"/>
    </source>
</evidence>
<feature type="binding site" evidence="17">
    <location>
        <begin position="7"/>
        <end position="14"/>
    </location>
    <ligand>
        <name>NADP(+)</name>
        <dbReference type="ChEBI" id="CHEBI:58349"/>
    </ligand>
</feature>
<dbReference type="CDD" id="cd04881">
    <property type="entry name" value="ACT_HSDH-Hom"/>
    <property type="match status" value="1"/>
</dbReference>
<evidence type="ECO:0000256" key="1">
    <source>
        <dbReference type="ARBA" id="ARBA00001920"/>
    </source>
</evidence>
<feature type="active site" description="Proton donor" evidence="16">
    <location>
        <position position="203"/>
    </location>
</feature>
<gene>
    <name evidence="21" type="ordered locus">Slip_1468</name>
</gene>
<keyword evidence="14 18" id="KW-0486">Methionine biosynthesis</keyword>
<keyword evidence="12" id="KW-0520">NAD</keyword>
<dbReference type="InterPro" id="IPR036291">
    <property type="entry name" value="NAD(P)-bd_dom_sf"/>
</dbReference>
<dbReference type="PANTHER" id="PTHR43331">
    <property type="entry name" value="HOMOSERINE DEHYDROGENASE"/>
    <property type="match status" value="1"/>
</dbReference>
<evidence type="ECO:0000256" key="15">
    <source>
        <dbReference type="ARBA" id="ARBA00048841"/>
    </source>
</evidence>
<dbReference type="HOGENOM" id="CLU_009116_1_0_9"/>
<keyword evidence="13" id="KW-0915">Sodium</keyword>
<dbReference type="UniPathway" id="UPA00051">
    <property type="reaction ID" value="UER00465"/>
</dbReference>
<dbReference type="InterPro" id="IPR016204">
    <property type="entry name" value="HDH"/>
</dbReference>
<dbReference type="NCBIfam" id="NF004976">
    <property type="entry name" value="PRK06349.1"/>
    <property type="match status" value="1"/>
</dbReference>
<dbReference type="InterPro" id="IPR019811">
    <property type="entry name" value="HDH_CS"/>
</dbReference>
<dbReference type="PIRSF" id="PIRSF000098">
    <property type="entry name" value="Homoser_dehydrog"/>
    <property type="match status" value="1"/>
</dbReference>
<dbReference type="STRING" id="643648.Slip_1468"/>
<evidence type="ECO:0000313" key="21">
    <source>
        <dbReference type="EMBL" id="ADI02231.1"/>
    </source>
</evidence>
<evidence type="ECO:0000256" key="8">
    <source>
        <dbReference type="ARBA" id="ARBA00022697"/>
    </source>
</evidence>
<sequence length="430" mass="46261">MVNIGLLGCGTVGSGVVKLLASNRDVISLRTGQGVAIKRILEKDPEKVLSLGLSEDVLCADIKDILDDDHISVVVELIGGIEPARTFILQALRKGKNVVTANKDLIAVHGQELLAAAEENKVDFFFEASVGGGIPLIYPLKHSLGANRIKEVMGIVNGTTNYILTKMSEEGLEFSRALKEAQELGYAEADPTSDVEGYDAARKIAILASIAFNSRVTFENVYVEGITRLSPLDIKYGYELGYVVKLLAIAQEIDGRVQARVHPAFIPMHHPLAAVKGVYNAVFVNGDAVGEVMFFGRGAGQMPTASAVVGDIMEICHNLSHGTTGMLGCTCFEAKEIIPIDKVESKFYIRMLVKDRPGVLAAIAGVFGSHQLSIATVLQKTSGEEFAQLVLVTHRVPESDLRDALMVLGEMSIVAEICNVIRVEGEDSKV</sequence>
<comment type="pathway">
    <text evidence="2 18">Amino-acid biosynthesis; L-threonine biosynthesis; L-threonine from L-aspartate: step 3/5.</text>
</comment>
<dbReference type="EMBL" id="CP002048">
    <property type="protein sequence ID" value="ADI02231.1"/>
    <property type="molecule type" value="Genomic_DNA"/>
</dbReference>
<dbReference type="Pfam" id="PF03447">
    <property type="entry name" value="NAD_binding_3"/>
    <property type="match status" value="1"/>
</dbReference>
<evidence type="ECO:0000259" key="20">
    <source>
        <dbReference type="PROSITE" id="PS51671"/>
    </source>
</evidence>
<evidence type="ECO:0000256" key="9">
    <source>
        <dbReference type="ARBA" id="ARBA00022723"/>
    </source>
</evidence>
<dbReference type="PANTHER" id="PTHR43331:SF1">
    <property type="entry name" value="HOMOSERINE DEHYDROGENASE"/>
    <property type="match status" value="1"/>
</dbReference>
<reference evidence="22" key="1">
    <citation type="journal article" date="2010" name="Stand. Genomic Sci.">
        <title>Complete genome sequence of Syntrophothermus lipocalidus type strain (TGB-C1T).</title>
        <authorList>
            <consortium name="US DOE Joint Genome Institute (JGI-PGF)"/>
            <person name="Djao O."/>
            <person name="Zhang X."/>
            <person name="Lucas S."/>
            <person name="Lapidus A."/>
            <person name="Glavina Del Rio T."/>
            <person name="Nolan M."/>
            <person name="Tice H."/>
            <person name="Cheng J."/>
            <person name="Han C."/>
            <person name="Tapia R."/>
            <person name="Goodwin L."/>
            <person name="Pitluck S."/>
            <person name="Liolios K."/>
            <person name="Ivanova N."/>
            <person name="Mavromatis K."/>
            <person name="Mikhailova N."/>
            <person name="Ovchinnikova G."/>
            <person name="Pati A."/>
            <person name="Brambilla E."/>
            <person name="Chen A."/>
            <person name="Palaniappan K."/>
            <person name="Land M."/>
            <person name="Hauser L."/>
            <person name="Chang Y."/>
            <person name="Jeffries C."/>
            <person name="Rohde M."/>
            <person name="Sikorski J."/>
            <person name="Spring S."/>
            <person name="Goker M."/>
            <person name="Detter J."/>
            <person name="Woyke T."/>
            <person name="Bristow J."/>
            <person name="Eisen J."/>
            <person name="Markowitz V."/>
            <person name="Hugenholtz P."/>
            <person name="Kyrpides N."/>
            <person name="Klenk H."/>
        </authorList>
    </citation>
    <scope>NUCLEOTIDE SEQUENCE [LARGE SCALE GENOMIC DNA]</scope>
    <source>
        <strain evidence="22">DSM 12680 / TGB-C1</strain>
    </source>
</reference>
<dbReference type="FunFam" id="3.40.50.720:FF:000062">
    <property type="entry name" value="Homoserine dehydrogenase"/>
    <property type="match status" value="1"/>
</dbReference>
<keyword evidence="22" id="KW-1185">Reference proteome</keyword>
<evidence type="ECO:0000256" key="3">
    <source>
        <dbReference type="ARBA" id="ARBA00005062"/>
    </source>
</evidence>
<evidence type="ECO:0000256" key="4">
    <source>
        <dbReference type="ARBA" id="ARBA00006753"/>
    </source>
</evidence>
<evidence type="ECO:0000256" key="14">
    <source>
        <dbReference type="ARBA" id="ARBA00023167"/>
    </source>
</evidence>
<evidence type="ECO:0000256" key="6">
    <source>
        <dbReference type="ARBA" id="ARBA00013376"/>
    </source>
</evidence>
<comment type="pathway">
    <text evidence="3 18">Amino-acid biosynthesis; L-methionine biosynthesis via de novo pathway; L-homoserine from L-aspartate: step 3/3.</text>
</comment>
<dbReference type="Proteomes" id="UP000000378">
    <property type="component" value="Chromosome"/>
</dbReference>
<evidence type="ECO:0000256" key="16">
    <source>
        <dbReference type="PIRSR" id="PIRSR000098-1"/>
    </source>
</evidence>
<proteinExistence type="inferred from homology"/>
<organism evidence="21 22">
    <name type="scientific">Syntrophothermus lipocalidus (strain DSM 12680 / TGB-C1)</name>
    <dbReference type="NCBI Taxonomy" id="643648"/>
    <lineage>
        <taxon>Bacteria</taxon>
        <taxon>Bacillati</taxon>
        <taxon>Bacillota</taxon>
        <taxon>Clostridia</taxon>
        <taxon>Eubacteriales</taxon>
        <taxon>Syntrophomonadaceae</taxon>
        <taxon>Syntrophothermus</taxon>
    </lineage>
</organism>
<dbReference type="Pfam" id="PF00742">
    <property type="entry name" value="Homoserine_dh"/>
    <property type="match status" value="1"/>
</dbReference>